<evidence type="ECO:0000313" key="2">
    <source>
        <dbReference type="Proteomes" id="UP000046373"/>
    </source>
</evidence>
<accession>A0A090GMT2</accession>
<sequence length="65" mass="7050">MREKGCCAEQLFVTIGESPFEFYLTACAEHCLHSRPLGGLVDCRKTPLLDPATIGVTRAEPPTAT</sequence>
<dbReference type="AlphaFoldDB" id="A0A090GMT2"/>
<proteinExistence type="predicted"/>
<organism evidence="1 2">
    <name type="scientific">Mesorhizobium plurifarium</name>
    <dbReference type="NCBI Taxonomy" id="69974"/>
    <lineage>
        <taxon>Bacteria</taxon>
        <taxon>Pseudomonadati</taxon>
        <taxon>Pseudomonadota</taxon>
        <taxon>Alphaproteobacteria</taxon>
        <taxon>Hyphomicrobiales</taxon>
        <taxon>Phyllobacteriaceae</taxon>
        <taxon>Mesorhizobium</taxon>
    </lineage>
</organism>
<evidence type="ECO:0000313" key="1">
    <source>
        <dbReference type="EMBL" id="CDX39490.1"/>
    </source>
</evidence>
<dbReference type="Proteomes" id="UP000046373">
    <property type="component" value="Unassembled WGS sequence"/>
</dbReference>
<protein>
    <submittedName>
        <fullName evidence="1">Uncharacterized protein</fullName>
    </submittedName>
</protein>
<gene>
    <name evidence="1" type="ORF">MPLDJ20_260020</name>
</gene>
<reference evidence="1 2" key="1">
    <citation type="submission" date="2014-08" db="EMBL/GenBank/DDBJ databases">
        <authorList>
            <person name="Moulin Lionel"/>
        </authorList>
    </citation>
    <scope>NUCLEOTIDE SEQUENCE [LARGE SCALE GENOMIC DNA]</scope>
</reference>
<dbReference type="EMBL" id="CCNB01000019">
    <property type="protein sequence ID" value="CDX39490.1"/>
    <property type="molecule type" value="Genomic_DNA"/>
</dbReference>
<name>A0A090GMT2_MESPL</name>